<evidence type="ECO:0000313" key="1">
    <source>
        <dbReference type="EMBL" id="RBW68622.1"/>
    </source>
</evidence>
<gene>
    <name evidence="1" type="ORF">DS031_15810</name>
</gene>
<accession>A0A366XR58</accession>
<dbReference type="Proteomes" id="UP000253314">
    <property type="component" value="Unassembled WGS sequence"/>
</dbReference>
<dbReference type="Gene3D" id="1.10.287.1100">
    <property type="entry name" value="Sporulation inhibitor A"/>
    <property type="match status" value="1"/>
</dbReference>
<dbReference type="AlphaFoldDB" id="A0A366XR58"/>
<organism evidence="1 2">
    <name type="scientific">Bacillus taeanensis</name>
    <dbReference type="NCBI Taxonomy" id="273032"/>
    <lineage>
        <taxon>Bacteria</taxon>
        <taxon>Bacillati</taxon>
        <taxon>Bacillota</taxon>
        <taxon>Bacilli</taxon>
        <taxon>Bacillales</taxon>
        <taxon>Bacillaceae</taxon>
        <taxon>Bacillus</taxon>
    </lineage>
</organism>
<name>A0A366XR58_9BACI</name>
<dbReference type="InterPro" id="IPR015064">
    <property type="entry name" value="Sda"/>
</dbReference>
<dbReference type="RefSeq" id="WP_113807040.1">
    <property type="nucleotide sequence ID" value="NZ_QOCW01000018.1"/>
</dbReference>
<protein>
    <submittedName>
        <fullName evidence="1">Sporulation histidine kinase inhibitor Sda</fullName>
    </submittedName>
</protein>
<sequence length="44" mass="5217">MRQKLSDHFLIGRYEPSVQLKIDEDFIALLNKEILRGKLRFLDG</sequence>
<evidence type="ECO:0000313" key="2">
    <source>
        <dbReference type="Proteomes" id="UP000253314"/>
    </source>
</evidence>
<dbReference type="Pfam" id="PF08970">
    <property type="entry name" value="Sda"/>
    <property type="match status" value="1"/>
</dbReference>
<comment type="caution">
    <text evidence="1">The sequence shown here is derived from an EMBL/GenBank/DDBJ whole genome shotgun (WGS) entry which is preliminary data.</text>
</comment>
<reference evidence="1 2" key="1">
    <citation type="submission" date="2018-07" db="EMBL/GenBank/DDBJ databases">
        <title>Lottiidibacillus patelloidae gen. nov., sp. nov., isolated from the intestinal tract of a marine limpet and the reclassification of B. taeanensis BH030017T, B. algicola KMM 3737T and B. hwajinpoensis SW-72T as genus Lottiidibacillus.</title>
        <authorList>
            <person name="Liu R."/>
            <person name="Huang Z."/>
        </authorList>
    </citation>
    <scope>NUCLEOTIDE SEQUENCE [LARGE SCALE GENOMIC DNA]</scope>
    <source>
        <strain evidence="1 2">BH030017</strain>
    </source>
</reference>
<proteinExistence type="predicted"/>
<dbReference type="EMBL" id="QOCW01000018">
    <property type="protein sequence ID" value="RBW68622.1"/>
    <property type="molecule type" value="Genomic_DNA"/>
</dbReference>
<dbReference type="SUPFAM" id="SSF100985">
    <property type="entry name" value="Sporulation inhibitor Sda"/>
    <property type="match status" value="1"/>
</dbReference>
<keyword evidence="2" id="KW-1185">Reference proteome</keyword>
<dbReference type="InterPro" id="IPR036916">
    <property type="entry name" value="Sda_sf"/>
</dbReference>